<dbReference type="EMBL" id="OBEI01000010">
    <property type="protein sequence ID" value="SNZ10322.1"/>
    <property type="molecule type" value="Genomic_DNA"/>
</dbReference>
<feature type="transmembrane region" description="Helical" evidence="1">
    <location>
        <begin position="368"/>
        <end position="386"/>
    </location>
</feature>
<dbReference type="RefSeq" id="WP_097000976.1">
    <property type="nucleotide sequence ID" value="NZ_OBEI01000010.1"/>
</dbReference>
<evidence type="ECO:0000256" key="1">
    <source>
        <dbReference type="SAM" id="Phobius"/>
    </source>
</evidence>
<keyword evidence="1" id="KW-1133">Transmembrane helix</keyword>
<feature type="transmembrane region" description="Helical" evidence="1">
    <location>
        <begin position="222"/>
        <end position="244"/>
    </location>
</feature>
<evidence type="ECO:0008006" key="4">
    <source>
        <dbReference type="Google" id="ProtNLM"/>
    </source>
</evidence>
<organism evidence="2 3">
    <name type="scientific">Persephonella hydrogeniphila</name>
    <dbReference type="NCBI Taxonomy" id="198703"/>
    <lineage>
        <taxon>Bacteria</taxon>
        <taxon>Pseudomonadati</taxon>
        <taxon>Aquificota</taxon>
        <taxon>Aquificia</taxon>
        <taxon>Aquificales</taxon>
        <taxon>Hydrogenothermaceae</taxon>
        <taxon>Persephonella</taxon>
    </lineage>
</organism>
<sequence length="420" mass="47892">MRVVGSLATKLAPPFSLVLHYFIAGVVFNFLSIIALFLFWKGFSSLFYSFEYAALAHLFLLGFVMMIIFGALYQLIPVALEIPVFSFKIGYLQFYLYISGLLIFVFSFYFSNLFRILPLGASLVYLSVLLFIVNFYMSLRKLEKFSITAKFLTVAVTSLLIGITLGLFLAFNFVYSFYGGDIIRFIIAHVLFTLFGFVLMVVMGVSMVLLPMFSLAHKFNDIFINIAFYVMVISVFGGGILILFFNSPAVFYSVFVLAFAGMFLYIIQVFEIYRKRPRKTKDTGMNTMFFSHIFLGFSIISGLLTPFTDKGFLLFGLIITFGFLNFIIYGSLYKIVPFLTWFHRFSSLVGKKRVPMLADMLPPKLPDIQITISVIGFVLLFISVIFGMKYLYILSVVTMLTGAALFLYLFFYVLNFKGEE</sequence>
<keyword evidence="3" id="KW-1185">Reference proteome</keyword>
<reference evidence="3" key="1">
    <citation type="submission" date="2017-09" db="EMBL/GenBank/DDBJ databases">
        <authorList>
            <person name="Varghese N."/>
            <person name="Submissions S."/>
        </authorList>
    </citation>
    <scope>NUCLEOTIDE SEQUENCE [LARGE SCALE GENOMIC DNA]</scope>
    <source>
        <strain evidence="3">DSM 15103</strain>
    </source>
</reference>
<feature type="transmembrane region" description="Helical" evidence="1">
    <location>
        <begin position="151"/>
        <end position="174"/>
    </location>
</feature>
<dbReference type="AlphaFoldDB" id="A0A285NLF1"/>
<dbReference type="Gene3D" id="1.20.210.10">
    <property type="entry name" value="Cytochrome c oxidase-like, subunit I domain"/>
    <property type="match status" value="1"/>
</dbReference>
<feature type="transmembrane region" description="Helical" evidence="1">
    <location>
        <begin position="392"/>
        <end position="414"/>
    </location>
</feature>
<accession>A0A285NLF1</accession>
<dbReference type="Proteomes" id="UP000219036">
    <property type="component" value="Unassembled WGS sequence"/>
</dbReference>
<keyword evidence="1" id="KW-0812">Transmembrane</keyword>
<feature type="transmembrane region" description="Helical" evidence="1">
    <location>
        <begin position="288"/>
        <end position="307"/>
    </location>
</feature>
<proteinExistence type="predicted"/>
<feature type="transmembrane region" description="Helical" evidence="1">
    <location>
        <begin position="186"/>
        <end position="210"/>
    </location>
</feature>
<feature type="transmembrane region" description="Helical" evidence="1">
    <location>
        <begin position="313"/>
        <end position="336"/>
    </location>
</feature>
<protein>
    <recommendedName>
        <fullName evidence="4">Cytochrome C and Quinol oxidase polypeptide I</fullName>
    </recommendedName>
</protein>
<dbReference type="OrthoDB" id="5245199at2"/>
<feature type="transmembrane region" description="Helical" evidence="1">
    <location>
        <begin position="116"/>
        <end position="139"/>
    </location>
</feature>
<evidence type="ECO:0000313" key="3">
    <source>
        <dbReference type="Proteomes" id="UP000219036"/>
    </source>
</evidence>
<feature type="transmembrane region" description="Helical" evidence="1">
    <location>
        <begin position="21"/>
        <end position="40"/>
    </location>
</feature>
<feature type="transmembrane region" description="Helical" evidence="1">
    <location>
        <begin position="94"/>
        <end position="110"/>
    </location>
</feature>
<dbReference type="InterPro" id="IPR036927">
    <property type="entry name" value="Cyt_c_oxase-like_su1_sf"/>
</dbReference>
<dbReference type="SUPFAM" id="SSF81442">
    <property type="entry name" value="Cytochrome c oxidase subunit I-like"/>
    <property type="match status" value="1"/>
</dbReference>
<keyword evidence="1" id="KW-0472">Membrane</keyword>
<feature type="transmembrane region" description="Helical" evidence="1">
    <location>
        <begin position="250"/>
        <end position="267"/>
    </location>
</feature>
<gene>
    <name evidence="2" type="ORF">SAMN06265182_1821</name>
</gene>
<feature type="transmembrane region" description="Helical" evidence="1">
    <location>
        <begin position="52"/>
        <end position="73"/>
    </location>
</feature>
<name>A0A285NLF1_9AQUI</name>
<evidence type="ECO:0000313" key="2">
    <source>
        <dbReference type="EMBL" id="SNZ10322.1"/>
    </source>
</evidence>